<evidence type="ECO:0000313" key="2">
    <source>
        <dbReference type="EMBL" id="RPA97139.1"/>
    </source>
</evidence>
<keyword evidence="3" id="KW-1185">Reference proteome</keyword>
<dbReference type="EMBL" id="ML120407">
    <property type="protein sequence ID" value="RPA97139.1"/>
    <property type="molecule type" value="Genomic_DNA"/>
</dbReference>
<evidence type="ECO:0000256" key="1">
    <source>
        <dbReference type="SAM" id="MobiDB-lite"/>
    </source>
</evidence>
<proteinExistence type="predicted"/>
<organism evidence="2 3">
    <name type="scientific">Choiromyces venosus 120613-1</name>
    <dbReference type="NCBI Taxonomy" id="1336337"/>
    <lineage>
        <taxon>Eukaryota</taxon>
        <taxon>Fungi</taxon>
        <taxon>Dikarya</taxon>
        <taxon>Ascomycota</taxon>
        <taxon>Pezizomycotina</taxon>
        <taxon>Pezizomycetes</taxon>
        <taxon>Pezizales</taxon>
        <taxon>Tuberaceae</taxon>
        <taxon>Choiromyces</taxon>
    </lineage>
</organism>
<protein>
    <submittedName>
        <fullName evidence="2">Uncharacterized protein</fullName>
    </submittedName>
</protein>
<dbReference type="Proteomes" id="UP000276215">
    <property type="component" value="Unassembled WGS sequence"/>
</dbReference>
<name>A0A3N4JFV0_9PEZI</name>
<feature type="region of interest" description="Disordered" evidence="1">
    <location>
        <begin position="51"/>
        <end position="71"/>
    </location>
</feature>
<accession>A0A3N4JFV0</accession>
<gene>
    <name evidence="2" type="ORF">L873DRAFT_1151082</name>
</gene>
<reference evidence="2 3" key="1">
    <citation type="journal article" date="2018" name="Nat. Ecol. Evol.">
        <title>Pezizomycetes genomes reveal the molecular basis of ectomycorrhizal truffle lifestyle.</title>
        <authorList>
            <person name="Murat C."/>
            <person name="Payen T."/>
            <person name="Noel B."/>
            <person name="Kuo A."/>
            <person name="Morin E."/>
            <person name="Chen J."/>
            <person name="Kohler A."/>
            <person name="Krizsan K."/>
            <person name="Balestrini R."/>
            <person name="Da Silva C."/>
            <person name="Montanini B."/>
            <person name="Hainaut M."/>
            <person name="Levati E."/>
            <person name="Barry K.W."/>
            <person name="Belfiori B."/>
            <person name="Cichocki N."/>
            <person name="Clum A."/>
            <person name="Dockter R.B."/>
            <person name="Fauchery L."/>
            <person name="Guy J."/>
            <person name="Iotti M."/>
            <person name="Le Tacon F."/>
            <person name="Lindquist E.A."/>
            <person name="Lipzen A."/>
            <person name="Malagnac F."/>
            <person name="Mello A."/>
            <person name="Molinier V."/>
            <person name="Miyauchi S."/>
            <person name="Poulain J."/>
            <person name="Riccioni C."/>
            <person name="Rubini A."/>
            <person name="Sitrit Y."/>
            <person name="Splivallo R."/>
            <person name="Traeger S."/>
            <person name="Wang M."/>
            <person name="Zifcakova L."/>
            <person name="Wipf D."/>
            <person name="Zambonelli A."/>
            <person name="Paolocci F."/>
            <person name="Nowrousian M."/>
            <person name="Ottonello S."/>
            <person name="Baldrian P."/>
            <person name="Spatafora J.W."/>
            <person name="Henrissat B."/>
            <person name="Nagy L.G."/>
            <person name="Aury J.M."/>
            <person name="Wincker P."/>
            <person name="Grigoriev I.V."/>
            <person name="Bonfante P."/>
            <person name="Martin F.M."/>
        </authorList>
    </citation>
    <scope>NUCLEOTIDE SEQUENCE [LARGE SCALE GENOMIC DNA]</scope>
    <source>
        <strain evidence="2 3">120613-1</strain>
    </source>
</reference>
<dbReference type="AlphaFoldDB" id="A0A3N4JFV0"/>
<evidence type="ECO:0000313" key="3">
    <source>
        <dbReference type="Proteomes" id="UP000276215"/>
    </source>
</evidence>
<sequence>MVAQFYSSAHHSFHKVTSFLPHLHAIPFLQCLYPWFPPFPSLPGRPSLKQGLPCQQNPAKNPPFRPSNIRAPFQPVHNHTPHPSIVNRVFGFGIRRREERPRARSVGALICVFLLDLDLWSCLV</sequence>